<sequence length="206" mass="23856">MSSSQSKVYEQILKQIREIIEHDGLKAGDKIPSERELAERLTVGRSSVREAFRALELLGIIETRRGEGTFIKDFKDHHLVDLLGTFILQDTNAKADLLEMNELLEKNAIQLILTKDKCKQIKLLKKKLHSHEFEYREFMAELLTIADNYLLLRVWIVLNEYLKVVVPKLPQTAQKNFDHLTDALLNKNQEEANKAYINLCLKVNID</sequence>
<keyword evidence="1" id="KW-0805">Transcription regulation</keyword>
<comment type="caution">
    <text evidence="5">The sequence shown here is derived from an EMBL/GenBank/DDBJ whole genome shotgun (WGS) entry which is preliminary data.</text>
</comment>
<dbReference type="PANTHER" id="PTHR43537:SF54">
    <property type="entry name" value="TRANSCRIPTIONAL REGULATOR, GNTR FAMILY"/>
    <property type="match status" value="1"/>
</dbReference>
<accession>A0A926NFZ4</accession>
<keyword evidence="3" id="KW-0804">Transcription</keyword>
<dbReference type="GO" id="GO:0003677">
    <property type="term" value="F:DNA binding"/>
    <property type="evidence" value="ECO:0007669"/>
    <property type="project" value="UniProtKB-KW"/>
</dbReference>
<keyword evidence="6" id="KW-1185">Reference proteome</keyword>
<dbReference type="InterPro" id="IPR036388">
    <property type="entry name" value="WH-like_DNA-bd_sf"/>
</dbReference>
<keyword evidence="2" id="KW-0238">DNA-binding</keyword>
<evidence type="ECO:0000256" key="1">
    <source>
        <dbReference type="ARBA" id="ARBA00023015"/>
    </source>
</evidence>
<proteinExistence type="predicted"/>
<protein>
    <submittedName>
        <fullName evidence="5">FadR family transcriptional regulator</fullName>
    </submittedName>
</protein>
<gene>
    <name evidence="5" type="ORF">IC621_07655</name>
</gene>
<dbReference type="Proteomes" id="UP000626844">
    <property type="component" value="Unassembled WGS sequence"/>
</dbReference>
<dbReference type="InterPro" id="IPR036390">
    <property type="entry name" value="WH_DNA-bd_sf"/>
</dbReference>
<name>A0A926NFZ4_9BACI</name>
<dbReference type="GO" id="GO:0003700">
    <property type="term" value="F:DNA-binding transcription factor activity"/>
    <property type="evidence" value="ECO:0007669"/>
    <property type="project" value="InterPro"/>
</dbReference>
<dbReference type="SUPFAM" id="SSF46785">
    <property type="entry name" value="Winged helix' DNA-binding domain"/>
    <property type="match status" value="1"/>
</dbReference>
<dbReference type="Gene3D" id="1.10.10.10">
    <property type="entry name" value="Winged helix-like DNA-binding domain superfamily/Winged helix DNA-binding domain"/>
    <property type="match status" value="1"/>
</dbReference>
<dbReference type="Pfam" id="PF00392">
    <property type="entry name" value="GntR"/>
    <property type="match status" value="1"/>
</dbReference>
<dbReference type="EMBL" id="JACXAI010000007">
    <property type="protein sequence ID" value="MBD1380100.1"/>
    <property type="molecule type" value="Genomic_DNA"/>
</dbReference>
<dbReference type="InterPro" id="IPR000524">
    <property type="entry name" value="Tscrpt_reg_HTH_GntR"/>
</dbReference>
<feature type="domain" description="HTH gntR-type" evidence="4">
    <location>
        <begin position="6"/>
        <end position="74"/>
    </location>
</feature>
<evidence type="ECO:0000259" key="4">
    <source>
        <dbReference type="PROSITE" id="PS50949"/>
    </source>
</evidence>
<evidence type="ECO:0000256" key="2">
    <source>
        <dbReference type="ARBA" id="ARBA00023125"/>
    </source>
</evidence>
<dbReference type="RefSeq" id="WP_191157371.1">
    <property type="nucleotide sequence ID" value="NZ_JACXAI010000007.1"/>
</dbReference>
<organism evidence="5 6">
    <name type="scientific">Metabacillus arenae</name>
    <dbReference type="NCBI Taxonomy" id="2771434"/>
    <lineage>
        <taxon>Bacteria</taxon>
        <taxon>Bacillati</taxon>
        <taxon>Bacillota</taxon>
        <taxon>Bacilli</taxon>
        <taxon>Bacillales</taxon>
        <taxon>Bacillaceae</taxon>
        <taxon>Metabacillus</taxon>
    </lineage>
</organism>
<evidence type="ECO:0000313" key="5">
    <source>
        <dbReference type="EMBL" id="MBD1380100.1"/>
    </source>
</evidence>
<dbReference type="PRINTS" id="PR00035">
    <property type="entry name" value="HTHGNTR"/>
</dbReference>
<dbReference type="SMART" id="SM00345">
    <property type="entry name" value="HTH_GNTR"/>
    <property type="match status" value="1"/>
</dbReference>
<dbReference type="AlphaFoldDB" id="A0A926NFZ4"/>
<dbReference type="PANTHER" id="PTHR43537">
    <property type="entry name" value="TRANSCRIPTIONAL REGULATOR, GNTR FAMILY"/>
    <property type="match status" value="1"/>
</dbReference>
<evidence type="ECO:0000313" key="6">
    <source>
        <dbReference type="Proteomes" id="UP000626844"/>
    </source>
</evidence>
<reference evidence="5" key="1">
    <citation type="submission" date="2020-09" db="EMBL/GenBank/DDBJ databases">
        <title>A novel bacterium of genus Bacillus, isolated from South China Sea.</title>
        <authorList>
            <person name="Huang H."/>
            <person name="Mo K."/>
            <person name="Hu Y."/>
        </authorList>
    </citation>
    <scope>NUCLEOTIDE SEQUENCE</scope>
    <source>
        <strain evidence="5">IB182487</strain>
    </source>
</reference>
<evidence type="ECO:0000256" key="3">
    <source>
        <dbReference type="ARBA" id="ARBA00023163"/>
    </source>
</evidence>
<dbReference type="PROSITE" id="PS50949">
    <property type="entry name" value="HTH_GNTR"/>
    <property type="match status" value="1"/>
</dbReference>
<dbReference type="CDD" id="cd07377">
    <property type="entry name" value="WHTH_GntR"/>
    <property type="match status" value="1"/>
</dbReference>